<dbReference type="InterPro" id="IPR015943">
    <property type="entry name" value="WD40/YVTN_repeat-like_dom_sf"/>
</dbReference>
<gene>
    <name evidence="1" type="ORF">C1SCF055_LOCUS25019</name>
</gene>
<comment type="caution">
    <text evidence="1">The sequence shown here is derived from an EMBL/GenBank/DDBJ whole genome shotgun (WGS) entry which is preliminary data.</text>
</comment>
<evidence type="ECO:0000313" key="3">
    <source>
        <dbReference type="EMBL" id="CAL4786059.1"/>
    </source>
</evidence>
<dbReference type="SUPFAM" id="SSF82171">
    <property type="entry name" value="DPP6 N-terminal domain-like"/>
    <property type="match status" value="1"/>
</dbReference>
<proteinExistence type="predicted"/>
<dbReference type="EMBL" id="CAMXCT020002535">
    <property type="protein sequence ID" value="CAL1152122.1"/>
    <property type="molecule type" value="Genomic_DNA"/>
</dbReference>
<protein>
    <submittedName>
        <fullName evidence="3">G patch domain-containing protein 4</fullName>
    </submittedName>
</protein>
<keyword evidence="4" id="KW-1185">Reference proteome</keyword>
<dbReference type="Gene3D" id="2.130.10.10">
    <property type="entry name" value="YVTN repeat-like/Quinoprotein amine dehydrogenase"/>
    <property type="match status" value="1"/>
</dbReference>
<sequence>MGCGASAAPPPLRKIDASKFTKVFEKENIMEIAWLDDDKCLLLSCEKVIEEGAPTRQEDPWYKPPVKVAVEAYDVKSKALKMLSTVVSKDDVPCMAASVDGKMYVVGLGPELYLFNADGSEISKMKPFDEYSSCRSISVSPDGKHIAVASAQVKMKVMSVDGTEVFDHQISGNYKPKAGLHWWDNNTALVLSDSTVELLDISAKKVSGQWFGPPKGDSTYTHSINPVGMRLMKSGKSFVAHRDDGQLFRLKGGDGGKFTVEETYKLHEREYGLYNGTRFVVLKDEQTVIYERPKGNRDNADPEPDHLVSHVMASGEKLVLVRGEDAKLTKVEAIEVNSSDTVLATVDKEGAKVYSLGRAEPTPV</sequence>
<dbReference type="Proteomes" id="UP001152797">
    <property type="component" value="Unassembled WGS sequence"/>
</dbReference>
<evidence type="ECO:0000313" key="2">
    <source>
        <dbReference type="EMBL" id="CAL1152122.1"/>
    </source>
</evidence>
<accession>A0A9P1CUE1</accession>
<evidence type="ECO:0000313" key="1">
    <source>
        <dbReference type="EMBL" id="CAI3998747.1"/>
    </source>
</evidence>
<reference evidence="1" key="1">
    <citation type="submission" date="2022-10" db="EMBL/GenBank/DDBJ databases">
        <authorList>
            <person name="Chen Y."/>
            <person name="Dougan E. K."/>
            <person name="Chan C."/>
            <person name="Rhodes N."/>
            <person name="Thang M."/>
        </authorList>
    </citation>
    <scope>NUCLEOTIDE SEQUENCE</scope>
</reference>
<dbReference type="EMBL" id="CAMXCT010002535">
    <property type="protein sequence ID" value="CAI3998747.1"/>
    <property type="molecule type" value="Genomic_DNA"/>
</dbReference>
<evidence type="ECO:0000313" key="4">
    <source>
        <dbReference type="Proteomes" id="UP001152797"/>
    </source>
</evidence>
<organism evidence="1">
    <name type="scientific">Cladocopium goreaui</name>
    <dbReference type="NCBI Taxonomy" id="2562237"/>
    <lineage>
        <taxon>Eukaryota</taxon>
        <taxon>Sar</taxon>
        <taxon>Alveolata</taxon>
        <taxon>Dinophyceae</taxon>
        <taxon>Suessiales</taxon>
        <taxon>Symbiodiniaceae</taxon>
        <taxon>Cladocopium</taxon>
    </lineage>
</organism>
<reference evidence="2" key="2">
    <citation type="submission" date="2024-04" db="EMBL/GenBank/DDBJ databases">
        <authorList>
            <person name="Chen Y."/>
            <person name="Shah S."/>
            <person name="Dougan E. K."/>
            <person name="Thang M."/>
            <person name="Chan C."/>
        </authorList>
    </citation>
    <scope>NUCLEOTIDE SEQUENCE [LARGE SCALE GENOMIC DNA]</scope>
</reference>
<dbReference type="EMBL" id="CAMXCT030002535">
    <property type="protein sequence ID" value="CAL4786059.1"/>
    <property type="molecule type" value="Genomic_DNA"/>
</dbReference>
<name>A0A9P1CUE1_9DINO</name>
<dbReference type="AlphaFoldDB" id="A0A9P1CUE1"/>